<dbReference type="RefSeq" id="WP_035539086.1">
    <property type="nucleotide sequence ID" value="NZ_ARYL01000018.1"/>
</dbReference>
<dbReference type="EMBL" id="ARYL01000018">
    <property type="protein sequence ID" value="KDA02034.1"/>
    <property type="molecule type" value="Genomic_DNA"/>
</dbReference>
<dbReference type="EC" id="3.5.3.23" evidence="3"/>
<feature type="active site" evidence="3">
    <location>
        <position position="174"/>
    </location>
</feature>
<gene>
    <name evidence="3" type="primary">astB</name>
    <name evidence="4" type="ORF">HOC_12533</name>
</gene>
<keyword evidence="5" id="KW-1185">Reference proteome</keyword>
<dbReference type="SUPFAM" id="SSF55909">
    <property type="entry name" value="Pentein"/>
    <property type="match status" value="1"/>
</dbReference>
<dbReference type="eggNOG" id="COG3724">
    <property type="taxonomic scope" value="Bacteria"/>
</dbReference>
<evidence type="ECO:0000313" key="4">
    <source>
        <dbReference type="EMBL" id="KDA02034.1"/>
    </source>
</evidence>
<feature type="binding site" evidence="3">
    <location>
        <position position="361"/>
    </location>
    <ligand>
        <name>substrate</name>
    </ligand>
</feature>
<protein>
    <recommendedName>
        <fullName evidence="3">N-succinylarginine dihydrolase</fullName>
        <ecNumber evidence="3">3.5.3.23</ecNumber>
    </recommendedName>
</protein>
<evidence type="ECO:0000256" key="2">
    <source>
        <dbReference type="ARBA" id="ARBA00022801"/>
    </source>
</evidence>
<accession>A0A059G5N3</accession>
<evidence type="ECO:0000256" key="3">
    <source>
        <dbReference type="HAMAP-Rule" id="MF_01172"/>
    </source>
</evidence>
<dbReference type="InterPro" id="IPR037031">
    <property type="entry name" value="AstB_sf"/>
</dbReference>
<dbReference type="Pfam" id="PF04996">
    <property type="entry name" value="AstB"/>
    <property type="match status" value="1"/>
</dbReference>
<feature type="binding site" evidence="3">
    <location>
        <begin position="19"/>
        <end position="28"/>
    </location>
    <ligand>
        <name>substrate</name>
    </ligand>
</feature>
<evidence type="ECO:0000256" key="1">
    <source>
        <dbReference type="ARBA" id="ARBA00022503"/>
    </source>
</evidence>
<dbReference type="GO" id="GO:0019544">
    <property type="term" value="P:L-arginine catabolic process to L-glutamate"/>
    <property type="evidence" value="ECO:0007669"/>
    <property type="project" value="UniProtKB-UniRule"/>
</dbReference>
<keyword evidence="1 3" id="KW-0056">Arginine metabolism</keyword>
<proteinExistence type="inferred from homology"/>
<feature type="binding site" evidence="3">
    <location>
        <begin position="137"/>
        <end position="138"/>
    </location>
    <ligand>
        <name>substrate</name>
    </ligand>
</feature>
<dbReference type="Gene3D" id="3.75.10.20">
    <property type="entry name" value="Succinylarginine dihydrolase"/>
    <property type="match status" value="1"/>
</dbReference>
<keyword evidence="2 3" id="KW-0378">Hydrolase</keyword>
<evidence type="ECO:0000313" key="5">
    <source>
        <dbReference type="Proteomes" id="UP000024942"/>
    </source>
</evidence>
<comment type="function">
    <text evidence="3">Catalyzes the hydrolysis of N(2)-succinylarginine into N(2)-succinylornithine, ammonia and CO(2).</text>
</comment>
<organism evidence="4 5">
    <name type="scientific">Hyphomonas oceanitis SCH89</name>
    <dbReference type="NCBI Taxonomy" id="1280953"/>
    <lineage>
        <taxon>Bacteria</taxon>
        <taxon>Pseudomonadati</taxon>
        <taxon>Pseudomonadota</taxon>
        <taxon>Alphaproteobacteria</taxon>
        <taxon>Hyphomonadales</taxon>
        <taxon>Hyphomonadaceae</taxon>
        <taxon>Hyphomonas</taxon>
    </lineage>
</organism>
<feature type="active site" description="Nucleophile" evidence="3">
    <location>
        <position position="367"/>
    </location>
</feature>
<dbReference type="GO" id="GO:0019545">
    <property type="term" value="P:L-arginine catabolic process to succinate"/>
    <property type="evidence" value="ECO:0007669"/>
    <property type="project" value="UniProtKB-UniRule"/>
</dbReference>
<feature type="active site" evidence="3">
    <location>
        <position position="246"/>
    </location>
</feature>
<reference evidence="4 5" key="1">
    <citation type="journal article" date="2014" name="Antonie Van Leeuwenhoek">
        <title>Hyphomonas beringensis sp. nov. and Hyphomonas chukchiensis sp. nov., isolated from surface seawater of the Bering Sea and Chukchi Sea.</title>
        <authorList>
            <person name="Li C."/>
            <person name="Lai Q."/>
            <person name="Li G."/>
            <person name="Dong C."/>
            <person name="Wang J."/>
            <person name="Liao Y."/>
            <person name="Shao Z."/>
        </authorList>
    </citation>
    <scope>NUCLEOTIDE SEQUENCE [LARGE SCALE GENOMIC DNA]</scope>
    <source>
        <strain evidence="4 5">SCH89</strain>
    </source>
</reference>
<dbReference type="InterPro" id="IPR007079">
    <property type="entry name" value="SuccinylArg_d-Hdrlase_AstB"/>
</dbReference>
<comment type="subunit">
    <text evidence="3">Homodimer.</text>
</comment>
<dbReference type="NCBIfam" id="NF009789">
    <property type="entry name" value="PRK13281.1"/>
    <property type="match status" value="1"/>
</dbReference>
<dbReference type="PANTHER" id="PTHR30420">
    <property type="entry name" value="N-SUCCINYLARGININE DIHYDROLASE"/>
    <property type="match status" value="1"/>
</dbReference>
<dbReference type="PANTHER" id="PTHR30420:SF2">
    <property type="entry name" value="N-SUCCINYLARGININE DIHYDROLASE"/>
    <property type="match status" value="1"/>
</dbReference>
<dbReference type="HAMAP" id="MF_01172">
    <property type="entry name" value="AstB"/>
    <property type="match status" value="1"/>
</dbReference>
<dbReference type="Proteomes" id="UP000024942">
    <property type="component" value="Unassembled WGS sequence"/>
</dbReference>
<name>A0A059G5N3_9PROT</name>
<feature type="binding site" evidence="3">
    <location>
        <position position="110"/>
    </location>
    <ligand>
        <name>substrate</name>
    </ligand>
</feature>
<comment type="catalytic activity">
    <reaction evidence="3">
        <text>N(2)-succinyl-L-arginine + 2 H2O + 2 H(+) = N(2)-succinyl-L-ornithine + 2 NH4(+) + CO2</text>
        <dbReference type="Rhea" id="RHEA:19533"/>
        <dbReference type="ChEBI" id="CHEBI:15377"/>
        <dbReference type="ChEBI" id="CHEBI:15378"/>
        <dbReference type="ChEBI" id="CHEBI:16526"/>
        <dbReference type="ChEBI" id="CHEBI:28938"/>
        <dbReference type="ChEBI" id="CHEBI:58241"/>
        <dbReference type="ChEBI" id="CHEBI:58514"/>
        <dbReference type="EC" id="3.5.3.23"/>
    </reaction>
</comment>
<sequence>MSAYEVNFDGLIGPSHNYGGLSDGNLASATHAGAVSNPREAALQGLEKMRTLLQQGLIQGVLPPLPRPNFDFLVSAGFHGTDAQIIESAARVAPHLLKAAYSASNMWTANAATVSPSADTADGRLHLTTANLSTMLHRSIEHPDTTATLITLFDNEDRFSIHSALPMHSDFADEGAANHVRLCAEHGAMGVELFVYGREAGESTVGFPARQSLLASEAIARSHGLDGARVVMARQSAAAINAGAFHNDVVCVGALDTLFFHELAFEDTRGTLDAIRRAADGLFELKPVMVSNADVPIADAIKSYLFNSQLLQMPGQDRLVLVAPVEAQEMESTRAFCEGMVAGNGPIGHVEFVDVRQSMRNGGGPACLRLRVVMTEPEIDSCHQGVLLDDEAIDELQDVIRATYRDRLAPADLADPSFADECRAAREQLLAVLDLESLA</sequence>
<dbReference type="OrthoDB" id="248552at2"/>
<feature type="binding site" evidence="3">
    <location>
        <position position="210"/>
    </location>
    <ligand>
        <name>substrate</name>
    </ligand>
</feature>
<comment type="caution">
    <text evidence="4">The sequence shown here is derived from an EMBL/GenBank/DDBJ whole genome shotgun (WGS) entry which is preliminary data.</text>
</comment>
<dbReference type="PATRIC" id="fig|1280953.3.peg.2525"/>
<dbReference type="GO" id="GO:0009015">
    <property type="term" value="F:N-succinylarginine dihydrolase activity"/>
    <property type="evidence" value="ECO:0007669"/>
    <property type="project" value="UniProtKB-UniRule"/>
</dbReference>
<dbReference type="UniPathway" id="UPA00185">
    <property type="reaction ID" value="UER00280"/>
</dbReference>
<comment type="pathway">
    <text evidence="3">Amino-acid degradation; L-arginine degradation via AST pathway; L-glutamate and succinate from L-arginine: step 2/5.</text>
</comment>
<dbReference type="AlphaFoldDB" id="A0A059G5N3"/>
<dbReference type="STRING" id="1280953.HOC_12533"/>
<feature type="binding site" evidence="3">
    <location>
        <position position="248"/>
    </location>
    <ligand>
        <name>substrate</name>
    </ligand>
</feature>
<comment type="similarity">
    <text evidence="3">Belongs to the succinylarginine dihydrolase family.</text>
</comment>